<gene>
    <name evidence="1" type="ORF">SPHI_23700</name>
</gene>
<sequence>MLDAAIASGNENEVATIVKYARAADPASGDAVLRVANEWRTVQAKDRETRIVRAGWTSLWTGRAEIGGFVTTGNSETAGVTGILDLTREGLEWRHKIRGQADFQRSLGITTREHYLAAYEPNWKVDSRKYVYGALQYESDRFLGYTDRFSASAGAGYSAVQTSALTLNLELGPAFRHTDFTDATTESSIAARGNVDLDWKLTSGLTLRQDASAYLQRYNSTVSSTTAMAARLLGPLSAQLSYTVQYESMPPIGRVSTDTTSRASLVYTF</sequence>
<comment type="caution">
    <text evidence="1">The sequence shown here is derived from an EMBL/GenBank/DDBJ whole genome shotgun (WGS) entry which is preliminary data.</text>
</comment>
<evidence type="ECO:0000313" key="1">
    <source>
        <dbReference type="EMBL" id="ONF95471.1"/>
    </source>
</evidence>
<evidence type="ECO:0008006" key="3">
    <source>
        <dbReference type="Google" id="ProtNLM"/>
    </source>
</evidence>
<keyword evidence="2" id="KW-1185">Reference proteome</keyword>
<dbReference type="OrthoDB" id="7341471at2"/>
<dbReference type="STRING" id="1915074.SPHI_23700"/>
<organism evidence="1 2">
    <name type="scientific">Sphingomonas jeddahensis</name>
    <dbReference type="NCBI Taxonomy" id="1915074"/>
    <lineage>
        <taxon>Bacteria</taxon>
        <taxon>Pseudomonadati</taxon>
        <taxon>Pseudomonadota</taxon>
        <taxon>Alphaproteobacteria</taxon>
        <taxon>Sphingomonadales</taxon>
        <taxon>Sphingomonadaceae</taxon>
        <taxon>Sphingomonas</taxon>
    </lineage>
</organism>
<dbReference type="AlphaFoldDB" id="A0A1V2ES07"/>
<dbReference type="EMBL" id="MPSB01000011">
    <property type="protein sequence ID" value="ONF95471.1"/>
    <property type="molecule type" value="Genomic_DNA"/>
</dbReference>
<reference evidence="1 2" key="1">
    <citation type="submission" date="2016-11" db="EMBL/GenBank/DDBJ databases">
        <title>Genome sequence of Sphingomonas jeddahensis G39.</title>
        <authorList>
            <person name="Poehlein A."/>
            <person name="Wuebbeler J.H."/>
            <person name="Steinbuechel A."/>
            <person name="Daniel R."/>
        </authorList>
    </citation>
    <scope>NUCLEOTIDE SEQUENCE [LARGE SCALE GENOMIC DNA]</scope>
    <source>
        <strain evidence="1 2">G39</strain>
    </source>
</reference>
<evidence type="ECO:0000313" key="2">
    <source>
        <dbReference type="Proteomes" id="UP000188729"/>
    </source>
</evidence>
<dbReference type="Proteomes" id="UP000188729">
    <property type="component" value="Unassembled WGS sequence"/>
</dbReference>
<dbReference type="InterPro" id="IPR007433">
    <property type="entry name" value="DUF481"/>
</dbReference>
<proteinExistence type="predicted"/>
<dbReference type="Pfam" id="PF04338">
    <property type="entry name" value="DUF481"/>
    <property type="match status" value="1"/>
</dbReference>
<name>A0A1V2ES07_9SPHN</name>
<protein>
    <recommendedName>
        <fullName evidence="3">Salt-induced outer membrane protein</fullName>
    </recommendedName>
</protein>
<accession>A0A1V2ES07</accession>